<feature type="transmembrane region" description="Helical" evidence="1">
    <location>
        <begin position="214"/>
        <end position="231"/>
    </location>
</feature>
<keyword evidence="1" id="KW-1133">Transmembrane helix</keyword>
<evidence type="ECO:0008006" key="3">
    <source>
        <dbReference type="Google" id="ProtNLM"/>
    </source>
</evidence>
<feature type="transmembrane region" description="Helical" evidence="1">
    <location>
        <begin position="186"/>
        <end position="207"/>
    </location>
</feature>
<accession>A0A383E6G1</accession>
<feature type="transmembrane region" description="Helical" evidence="1">
    <location>
        <begin position="160"/>
        <end position="180"/>
    </location>
</feature>
<reference evidence="2" key="1">
    <citation type="submission" date="2018-05" db="EMBL/GenBank/DDBJ databases">
        <authorList>
            <person name="Lanie J.A."/>
            <person name="Ng W.-L."/>
            <person name="Kazmierczak K.M."/>
            <person name="Andrzejewski T.M."/>
            <person name="Davidsen T.M."/>
            <person name="Wayne K.J."/>
            <person name="Tettelin H."/>
            <person name="Glass J.I."/>
            <person name="Rusch D."/>
            <person name="Podicherti R."/>
            <person name="Tsui H.-C.T."/>
            <person name="Winkler M.E."/>
        </authorList>
    </citation>
    <scope>NUCLEOTIDE SEQUENCE</scope>
</reference>
<name>A0A383E6G1_9ZZZZ</name>
<feature type="transmembrane region" description="Helical" evidence="1">
    <location>
        <begin position="124"/>
        <end position="148"/>
    </location>
</feature>
<organism evidence="2">
    <name type="scientific">marine metagenome</name>
    <dbReference type="NCBI Taxonomy" id="408172"/>
    <lineage>
        <taxon>unclassified sequences</taxon>
        <taxon>metagenomes</taxon>
        <taxon>ecological metagenomes</taxon>
    </lineage>
</organism>
<feature type="transmembrane region" description="Helical" evidence="1">
    <location>
        <begin position="6"/>
        <end position="21"/>
    </location>
</feature>
<feature type="non-terminal residue" evidence="2">
    <location>
        <position position="1"/>
    </location>
</feature>
<keyword evidence="1" id="KW-0812">Transmembrane</keyword>
<feature type="transmembrane region" description="Helical" evidence="1">
    <location>
        <begin position="42"/>
        <end position="60"/>
    </location>
</feature>
<keyword evidence="1" id="KW-0472">Membrane</keyword>
<protein>
    <recommendedName>
        <fullName evidence="3">Glycosyltransferase RgtA/B/C/D-like domain-containing protein</fullName>
    </recommendedName>
</protein>
<dbReference type="AlphaFoldDB" id="A0A383E6G1"/>
<proteinExistence type="predicted"/>
<evidence type="ECO:0000313" key="2">
    <source>
        <dbReference type="EMBL" id="SVE52417.1"/>
    </source>
</evidence>
<gene>
    <name evidence="2" type="ORF">METZ01_LOCUS505271</name>
</gene>
<evidence type="ECO:0000256" key="1">
    <source>
        <dbReference type="SAM" id="Phobius"/>
    </source>
</evidence>
<feature type="non-terminal residue" evidence="2">
    <location>
        <position position="232"/>
    </location>
</feature>
<sequence length="232" mass="25881">LWVGIFHLVILGLVTTAWTLFKRKPTTRRSRHRAPRISGQSLSLLGGMALLLIFTVYHASVGPYTEIPSDIWKHLARVGIELAALEDGYLGHRVNFSLSALEISPVYVIHALMAKMLGVLPLELVPSITLVTSVIFLGSIYWFTFSLLGVFQLSANARTLGSLLGAILTFATLGTATFSYVRYYAYFPTIFSFPLIYACATIFLDYLQRPKNNGLQLLLVPVFLATMWLVHR</sequence>
<dbReference type="EMBL" id="UINC01223285">
    <property type="protein sequence ID" value="SVE52417.1"/>
    <property type="molecule type" value="Genomic_DNA"/>
</dbReference>